<dbReference type="AlphaFoldDB" id="A0A914EMB9"/>
<evidence type="ECO:0000256" key="5">
    <source>
        <dbReference type="ARBA" id="ARBA00023242"/>
    </source>
</evidence>
<evidence type="ECO:0000256" key="2">
    <source>
        <dbReference type="ARBA" id="ARBA00010991"/>
    </source>
</evidence>
<keyword evidence="3" id="KW-0227">DNA damage</keyword>
<proteinExistence type="inferred from homology"/>
<dbReference type="PANTHER" id="PTHR10870:SF0">
    <property type="entry name" value="CELL CYCLE CHECKPOINT PROTEIN RAD1"/>
    <property type="match status" value="1"/>
</dbReference>
<dbReference type="WBParaSite" id="ACRNAN_scaffold9244.g20228.t1">
    <property type="protein sequence ID" value="ACRNAN_scaffold9244.g20228.t1"/>
    <property type="gene ID" value="ACRNAN_scaffold9244.g20228"/>
</dbReference>
<evidence type="ECO:0000313" key="6">
    <source>
        <dbReference type="Proteomes" id="UP000887540"/>
    </source>
</evidence>
<dbReference type="InterPro" id="IPR003011">
    <property type="entry name" value="Cell_cycle_checkpoint_Rad1"/>
</dbReference>
<keyword evidence="5" id="KW-0539">Nucleus</keyword>
<name>A0A914EMB9_9BILA</name>
<keyword evidence="4" id="KW-0234">DNA repair</keyword>
<dbReference type="Proteomes" id="UP000887540">
    <property type="component" value="Unplaced"/>
</dbReference>
<dbReference type="InterPro" id="IPR046938">
    <property type="entry name" value="DNA_clamp_sf"/>
</dbReference>
<dbReference type="PANTHER" id="PTHR10870">
    <property type="entry name" value="CELL CYCLE CHECKPOINT PROTEIN RAD1"/>
    <property type="match status" value="1"/>
</dbReference>
<dbReference type="SUPFAM" id="SSF55979">
    <property type="entry name" value="DNA clamp"/>
    <property type="match status" value="1"/>
</dbReference>
<comment type="similarity">
    <text evidence="2">Belongs to the rad1 family.</text>
</comment>
<keyword evidence="6" id="KW-1185">Reference proteome</keyword>
<sequence>MADDRDHMMYIAKENAKEIHQVLKSMKFKEYCTFKACRDGIQFVVDDHNFQQANAYLKTEIFSELDVRVDEVRLRVPMNILAECFNVFSGASTALRLTYDGPGEPLVVSLEDEGIVFKCSIMCQNPQHHHKMYDFEWKNENVLAKVILKPNKAKEIVRDLDKTSPTVRITVTDGHISFLTDGELGKIKSMIPAHSDQVEHMEACRERVTFSYRYNLIHRMETAFLASSKISLRIDNRGVMSTQFLIPRTDSKNIFIEFFTIAEVEWDDG</sequence>
<dbReference type="GO" id="GO:0000077">
    <property type="term" value="P:DNA damage checkpoint signaling"/>
    <property type="evidence" value="ECO:0007669"/>
    <property type="project" value="InterPro"/>
</dbReference>
<evidence type="ECO:0000256" key="4">
    <source>
        <dbReference type="ARBA" id="ARBA00023204"/>
    </source>
</evidence>
<accession>A0A914EMB9</accession>
<protein>
    <submittedName>
        <fullName evidence="7 8">Proliferating cell nuclear antigen</fullName>
    </submittedName>
</protein>
<dbReference type="PRINTS" id="PR01245">
    <property type="entry name" value="RAD1REC1"/>
</dbReference>
<evidence type="ECO:0000256" key="3">
    <source>
        <dbReference type="ARBA" id="ARBA00022763"/>
    </source>
</evidence>
<dbReference type="Pfam" id="PF02144">
    <property type="entry name" value="Rad1"/>
    <property type="match status" value="1"/>
</dbReference>
<dbReference type="CDD" id="cd00577">
    <property type="entry name" value="PCNA"/>
    <property type="match status" value="1"/>
</dbReference>
<dbReference type="Gene3D" id="3.70.10.10">
    <property type="match status" value="1"/>
</dbReference>
<evidence type="ECO:0000313" key="7">
    <source>
        <dbReference type="WBParaSite" id="ACRNAN_scaffold752.g16215.t1"/>
    </source>
</evidence>
<dbReference type="InterPro" id="IPR003021">
    <property type="entry name" value="Rad1_Rec1_Rad17"/>
</dbReference>
<reference evidence="7 8" key="1">
    <citation type="submission" date="2022-11" db="UniProtKB">
        <authorList>
            <consortium name="WormBaseParasite"/>
        </authorList>
    </citation>
    <scope>IDENTIFICATION</scope>
</reference>
<dbReference type="GO" id="GO:0006281">
    <property type="term" value="P:DNA repair"/>
    <property type="evidence" value="ECO:0007669"/>
    <property type="project" value="UniProtKB-KW"/>
</dbReference>
<comment type="subcellular location">
    <subcellularLocation>
        <location evidence="1">Nucleus</location>
    </subcellularLocation>
</comment>
<dbReference type="WBParaSite" id="ACRNAN_scaffold752.g16215.t1">
    <property type="protein sequence ID" value="ACRNAN_scaffold752.g16215.t1"/>
    <property type="gene ID" value="ACRNAN_scaffold752.g16215"/>
</dbReference>
<evidence type="ECO:0000256" key="1">
    <source>
        <dbReference type="ARBA" id="ARBA00004123"/>
    </source>
</evidence>
<dbReference type="PRINTS" id="PR01246">
    <property type="entry name" value="RAD1REPAIR"/>
</dbReference>
<organism evidence="6 8">
    <name type="scientific">Acrobeloides nanus</name>
    <dbReference type="NCBI Taxonomy" id="290746"/>
    <lineage>
        <taxon>Eukaryota</taxon>
        <taxon>Metazoa</taxon>
        <taxon>Ecdysozoa</taxon>
        <taxon>Nematoda</taxon>
        <taxon>Chromadorea</taxon>
        <taxon>Rhabditida</taxon>
        <taxon>Tylenchina</taxon>
        <taxon>Cephalobomorpha</taxon>
        <taxon>Cephaloboidea</taxon>
        <taxon>Cephalobidae</taxon>
        <taxon>Acrobeloides</taxon>
    </lineage>
</organism>
<evidence type="ECO:0000313" key="8">
    <source>
        <dbReference type="WBParaSite" id="ACRNAN_scaffold9244.g20228.t1"/>
    </source>
</evidence>
<dbReference type="GO" id="GO:0030896">
    <property type="term" value="C:checkpoint clamp complex"/>
    <property type="evidence" value="ECO:0007669"/>
    <property type="project" value="TreeGrafter"/>
</dbReference>